<dbReference type="AlphaFoldDB" id="A0A1R2AUT0"/>
<evidence type="ECO:0000256" key="4">
    <source>
        <dbReference type="SAM" id="MobiDB-lite"/>
    </source>
</evidence>
<dbReference type="Proteomes" id="UP000187209">
    <property type="component" value="Unassembled WGS sequence"/>
</dbReference>
<comment type="caution">
    <text evidence="5">The sequence shown here is derived from an EMBL/GenBank/DDBJ whole genome shotgun (WGS) entry which is preliminary data.</text>
</comment>
<dbReference type="Pfam" id="PF00400">
    <property type="entry name" value="WD40"/>
    <property type="match status" value="2"/>
</dbReference>
<accession>A0A1R2AUT0</accession>
<dbReference type="SUPFAM" id="SSF50978">
    <property type="entry name" value="WD40 repeat-like"/>
    <property type="match status" value="1"/>
</dbReference>
<dbReference type="InterPro" id="IPR015943">
    <property type="entry name" value="WD40/YVTN_repeat-like_dom_sf"/>
</dbReference>
<dbReference type="GO" id="GO:0005783">
    <property type="term" value="C:endoplasmic reticulum"/>
    <property type="evidence" value="ECO:0007669"/>
    <property type="project" value="TreeGrafter"/>
</dbReference>
<dbReference type="PROSITE" id="PS50294">
    <property type="entry name" value="WD_REPEATS_REGION"/>
    <property type="match status" value="1"/>
</dbReference>
<dbReference type="PROSITE" id="PS50082">
    <property type="entry name" value="WD_REPEATS_2"/>
    <property type="match status" value="1"/>
</dbReference>
<protein>
    <submittedName>
        <fullName evidence="5">Uncharacterized protein</fullName>
    </submittedName>
</protein>
<evidence type="ECO:0000256" key="3">
    <source>
        <dbReference type="PROSITE-ProRule" id="PRU00221"/>
    </source>
</evidence>
<dbReference type="SMART" id="SM00320">
    <property type="entry name" value="WD40"/>
    <property type="match status" value="4"/>
</dbReference>
<keyword evidence="2" id="KW-0677">Repeat</keyword>
<dbReference type="OrthoDB" id="346371at2759"/>
<evidence type="ECO:0000256" key="2">
    <source>
        <dbReference type="ARBA" id="ARBA00022737"/>
    </source>
</evidence>
<dbReference type="GO" id="GO:0030968">
    <property type="term" value="P:endoplasmic reticulum unfolded protein response"/>
    <property type="evidence" value="ECO:0007669"/>
    <property type="project" value="TreeGrafter"/>
</dbReference>
<dbReference type="InterPro" id="IPR042410">
    <property type="entry name" value="WBSCR13"/>
</dbReference>
<dbReference type="InterPro" id="IPR036322">
    <property type="entry name" value="WD40_repeat_dom_sf"/>
</dbReference>
<name>A0A1R2AUT0_9CILI</name>
<feature type="repeat" description="WD" evidence="3">
    <location>
        <begin position="256"/>
        <end position="297"/>
    </location>
</feature>
<keyword evidence="1 3" id="KW-0853">WD repeat</keyword>
<evidence type="ECO:0000313" key="5">
    <source>
        <dbReference type="EMBL" id="OMJ68284.1"/>
    </source>
</evidence>
<dbReference type="PROSITE" id="PS00678">
    <property type="entry name" value="WD_REPEATS_1"/>
    <property type="match status" value="1"/>
</dbReference>
<proteinExistence type="predicted"/>
<sequence>MYIWLAGALAGLLILYFFLIHKSNPHIQPEIIPDLKPEIPTKTQSSHKAPPKAHKSAPAKVIHKELIDSYKGLQGSVVDFDMKENYFAVCCEDCTIRIYKISSPTDTKAKYVHGILEKNQPTAIALSSSGNIAYVGGSQDLQIHQFKVQQTGQKRTLEVEKVFTKKHILKISSLCYTPTCLISCGEEQDITIHIWSHTGDLLFSHENKQLKHKRMLMSKDYKFFSIVTWLGSARIFEITKEKKTQNFSGIRSVMELGGHSQGLSTLAFSADSHLALTCSYDHNVKLWNINVQYELKENPVLLKTLKLEDGMTVPSACAVNEKRAVLACEGNIRIYSVPNLELVNVIEDAHSHEIMKIDMIQETLVTCAAEPRIHLWHID</sequence>
<evidence type="ECO:0000313" key="6">
    <source>
        <dbReference type="Proteomes" id="UP000187209"/>
    </source>
</evidence>
<dbReference type="InterPro" id="IPR019775">
    <property type="entry name" value="WD40_repeat_CS"/>
</dbReference>
<dbReference type="EMBL" id="MPUH01001355">
    <property type="protein sequence ID" value="OMJ68284.1"/>
    <property type="molecule type" value="Genomic_DNA"/>
</dbReference>
<dbReference type="Gene3D" id="2.130.10.10">
    <property type="entry name" value="YVTN repeat-like/Quinoprotein amine dehydrogenase"/>
    <property type="match status" value="2"/>
</dbReference>
<keyword evidence="6" id="KW-1185">Reference proteome</keyword>
<dbReference type="InterPro" id="IPR001680">
    <property type="entry name" value="WD40_rpt"/>
</dbReference>
<reference evidence="5 6" key="1">
    <citation type="submission" date="2016-11" db="EMBL/GenBank/DDBJ databases">
        <title>The macronuclear genome of Stentor coeruleus: a giant cell with tiny introns.</title>
        <authorList>
            <person name="Slabodnick M."/>
            <person name="Ruby J.G."/>
            <person name="Reiff S.B."/>
            <person name="Swart E.C."/>
            <person name="Gosai S."/>
            <person name="Prabakaran S."/>
            <person name="Witkowska E."/>
            <person name="Larue G.E."/>
            <person name="Fisher S."/>
            <person name="Freeman R.M."/>
            <person name="Gunawardena J."/>
            <person name="Chu W."/>
            <person name="Stover N.A."/>
            <person name="Gregory B.D."/>
            <person name="Nowacki M."/>
            <person name="Derisi J."/>
            <person name="Roy S.W."/>
            <person name="Marshall W.F."/>
            <person name="Sood P."/>
        </authorList>
    </citation>
    <scope>NUCLEOTIDE SEQUENCE [LARGE SCALE GENOMIC DNA]</scope>
    <source>
        <strain evidence="5">WM001</strain>
    </source>
</reference>
<gene>
    <name evidence="5" type="ORF">SteCoe_34309</name>
</gene>
<dbReference type="PANTHER" id="PTHR44321">
    <property type="entry name" value="TRANSDUCIN BETA-LIKE PROTEIN 2"/>
    <property type="match status" value="1"/>
</dbReference>
<dbReference type="PANTHER" id="PTHR44321:SF1">
    <property type="entry name" value="TRANSDUCIN BETA-LIKE PROTEIN 2"/>
    <property type="match status" value="1"/>
</dbReference>
<feature type="region of interest" description="Disordered" evidence="4">
    <location>
        <begin position="38"/>
        <end position="57"/>
    </location>
</feature>
<evidence type="ECO:0000256" key="1">
    <source>
        <dbReference type="ARBA" id="ARBA00022574"/>
    </source>
</evidence>
<organism evidence="5 6">
    <name type="scientific">Stentor coeruleus</name>
    <dbReference type="NCBI Taxonomy" id="5963"/>
    <lineage>
        <taxon>Eukaryota</taxon>
        <taxon>Sar</taxon>
        <taxon>Alveolata</taxon>
        <taxon>Ciliophora</taxon>
        <taxon>Postciliodesmatophora</taxon>
        <taxon>Heterotrichea</taxon>
        <taxon>Heterotrichida</taxon>
        <taxon>Stentoridae</taxon>
        <taxon>Stentor</taxon>
    </lineage>
</organism>